<accession>A0A371BA65</accession>
<dbReference type="PANTHER" id="PTHR11706">
    <property type="entry name" value="SOLUTE CARRIER PROTEIN FAMILY 11 MEMBER"/>
    <property type="match status" value="1"/>
</dbReference>
<feature type="transmembrane region" description="Helical" evidence="7">
    <location>
        <begin position="116"/>
        <end position="139"/>
    </location>
</feature>
<feature type="transmembrane region" description="Helical" evidence="7">
    <location>
        <begin position="287"/>
        <end position="313"/>
    </location>
</feature>
<dbReference type="GO" id="GO:0015086">
    <property type="term" value="F:cadmium ion transmembrane transporter activity"/>
    <property type="evidence" value="ECO:0007669"/>
    <property type="project" value="TreeGrafter"/>
</dbReference>
<evidence type="ECO:0000256" key="2">
    <source>
        <dbReference type="ARBA" id="ARBA00022448"/>
    </source>
</evidence>
<feature type="transmembrane region" description="Helical" evidence="7">
    <location>
        <begin position="45"/>
        <end position="66"/>
    </location>
</feature>
<evidence type="ECO:0000313" key="9">
    <source>
        <dbReference type="Proteomes" id="UP000263993"/>
    </source>
</evidence>
<dbReference type="EMBL" id="QRGO01000001">
    <property type="protein sequence ID" value="RDV04241.1"/>
    <property type="molecule type" value="Genomic_DNA"/>
</dbReference>
<evidence type="ECO:0000256" key="6">
    <source>
        <dbReference type="ARBA" id="ARBA00023136"/>
    </source>
</evidence>
<proteinExistence type="predicted"/>
<keyword evidence="3 7" id="KW-0812">Transmembrane</keyword>
<feature type="transmembrane region" description="Helical" evidence="7">
    <location>
        <begin position="241"/>
        <end position="262"/>
    </location>
</feature>
<dbReference type="Proteomes" id="UP000263993">
    <property type="component" value="Unassembled WGS sequence"/>
</dbReference>
<dbReference type="GO" id="GO:0005886">
    <property type="term" value="C:plasma membrane"/>
    <property type="evidence" value="ECO:0007669"/>
    <property type="project" value="TreeGrafter"/>
</dbReference>
<feature type="transmembrane region" description="Helical" evidence="7">
    <location>
        <begin position="187"/>
        <end position="206"/>
    </location>
</feature>
<keyword evidence="6 7" id="KW-0472">Membrane</keyword>
<keyword evidence="2" id="KW-0813">Transport</keyword>
<keyword evidence="5 7" id="KW-1133">Transmembrane helix</keyword>
<feature type="transmembrane region" description="Helical" evidence="7">
    <location>
        <begin position="395"/>
        <end position="416"/>
    </location>
</feature>
<comment type="subcellular location">
    <subcellularLocation>
        <location evidence="1">Membrane</location>
        <topology evidence="1">Multi-pass membrane protein</topology>
    </subcellularLocation>
</comment>
<keyword evidence="4" id="KW-0769">Symport</keyword>
<organism evidence="8 9">
    <name type="scientific">Undibacter mobilis</name>
    <dbReference type="NCBI Taxonomy" id="2292256"/>
    <lineage>
        <taxon>Bacteria</taxon>
        <taxon>Pseudomonadati</taxon>
        <taxon>Pseudomonadota</taxon>
        <taxon>Alphaproteobacteria</taxon>
        <taxon>Hyphomicrobiales</taxon>
        <taxon>Nitrobacteraceae</taxon>
        <taxon>Undibacter</taxon>
    </lineage>
</organism>
<dbReference type="GO" id="GO:0005384">
    <property type="term" value="F:manganese ion transmembrane transporter activity"/>
    <property type="evidence" value="ECO:0007669"/>
    <property type="project" value="TreeGrafter"/>
</dbReference>
<keyword evidence="9" id="KW-1185">Reference proteome</keyword>
<evidence type="ECO:0000256" key="3">
    <source>
        <dbReference type="ARBA" id="ARBA00022692"/>
    </source>
</evidence>
<name>A0A371BA65_9BRAD</name>
<dbReference type="RefSeq" id="WP_115516268.1">
    <property type="nucleotide sequence ID" value="NZ_QRGO01000001.1"/>
</dbReference>
<gene>
    <name evidence="8" type="ORF">DXH78_06370</name>
</gene>
<reference evidence="9" key="1">
    <citation type="submission" date="2018-08" db="EMBL/GenBank/DDBJ databases">
        <authorList>
            <person name="Kim S.-J."/>
            <person name="Jung G.-Y."/>
        </authorList>
    </citation>
    <scope>NUCLEOTIDE SEQUENCE [LARGE SCALE GENOMIC DNA]</scope>
    <source>
        <strain evidence="9">GY_H</strain>
    </source>
</reference>
<dbReference type="Pfam" id="PF01566">
    <property type="entry name" value="Nramp"/>
    <property type="match status" value="1"/>
</dbReference>
<dbReference type="PANTHER" id="PTHR11706:SF33">
    <property type="entry name" value="NATURAL RESISTANCE-ASSOCIATED MACROPHAGE PROTEIN 2"/>
    <property type="match status" value="1"/>
</dbReference>
<feature type="transmembrane region" description="Helical" evidence="7">
    <location>
        <begin position="146"/>
        <end position="167"/>
    </location>
</feature>
<dbReference type="OrthoDB" id="9787548at2"/>
<dbReference type="InterPro" id="IPR001046">
    <property type="entry name" value="NRAMP_fam"/>
</dbReference>
<evidence type="ECO:0000256" key="7">
    <source>
        <dbReference type="SAM" id="Phobius"/>
    </source>
</evidence>
<feature type="transmembrane region" description="Helical" evidence="7">
    <location>
        <begin position="86"/>
        <end position="104"/>
    </location>
</feature>
<evidence type="ECO:0000256" key="4">
    <source>
        <dbReference type="ARBA" id="ARBA00022847"/>
    </source>
</evidence>
<evidence type="ECO:0000256" key="5">
    <source>
        <dbReference type="ARBA" id="ARBA00022989"/>
    </source>
</evidence>
<sequence>MSLIRFSTRTVWRALGPGLVTGAADDDPSGIATYSQAGAQFGFGLLWTLFLTLPFMTAIQVVSAMIGWQTRRGLATNIARVLPRAVLYPLIGALVVANTLNIAADLAAMGEALRLVTGGSALIFAVMFGVICLVAEVLIPYHRYAGILKLMTMVLLFYVAAAFSVKVPWGEVVRATFVPAISFDRDTMLMIVAVFGTTISPYLFFWQASQEAEESRLSHRRSLSERRVETNAFRAISIDTWVGMFFSNLIAFFIIVTTAATLHANGITHINTAAQAAEALRPVGGSFAFALFALGIIGTGLLAVPVLAGSAAYAVADIFRIHGSLELPVNRAIGFYAIVAAATLGGAALAVTNIDPIAMLFWTAVVNGIVAVPIMVATMIVVSSKRETGLALPRWLVALGWCAAALMAVVVALLIWTSL</sequence>
<protein>
    <submittedName>
        <fullName evidence="8">Divalent metal cation transporter</fullName>
    </submittedName>
</protein>
<dbReference type="GO" id="GO:0034755">
    <property type="term" value="P:iron ion transmembrane transport"/>
    <property type="evidence" value="ECO:0007669"/>
    <property type="project" value="TreeGrafter"/>
</dbReference>
<dbReference type="GO" id="GO:0015293">
    <property type="term" value="F:symporter activity"/>
    <property type="evidence" value="ECO:0007669"/>
    <property type="project" value="UniProtKB-KW"/>
</dbReference>
<feature type="transmembrane region" description="Helical" evidence="7">
    <location>
        <begin position="360"/>
        <end position="383"/>
    </location>
</feature>
<dbReference type="AlphaFoldDB" id="A0A371BA65"/>
<evidence type="ECO:0000313" key="8">
    <source>
        <dbReference type="EMBL" id="RDV04241.1"/>
    </source>
</evidence>
<feature type="transmembrane region" description="Helical" evidence="7">
    <location>
        <begin position="333"/>
        <end position="354"/>
    </location>
</feature>
<comment type="caution">
    <text evidence="8">The sequence shown here is derived from an EMBL/GenBank/DDBJ whole genome shotgun (WGS) entry which is preliminary data.</text>
</comment>
<evidence type="ECO:0000256" key="1">
    <source>
        <dbReference type="ARBA" id="ARBA00004141"/>
    </source>
</evidence>